<evidence type="ECO:0000313" key="3">
    <source>
        <dbReference type="Proteomes" id="UP000569329"/>
    </source>
</evidence>
<dbReference type="PROSITE" id="PS51340">
    <property type="entry name" value="MOSC"/>
    <property type="match status" value="1"/>
</dbReference>
<evidence type="ECO:0000259" key="1">
    <source>
        <dbReference type="PROSITE" id="PS51340"/>
    </source>
</evidence>
<sequence>MGYVESVNIAVVRTGDWTGSVGSTGIDKRPVGHRVWFGREGVRGDSVRDTKRHGAWYQAAYAYDAEDLRYWSEELDGELVAGSAGENLTLVDCDASRALIGERWRVGTAVVRVTGPRTPCRVFAGFWNAADLVKRFTAVGRTGAYLAVETPGEVGAGDERKVLSRPEHGVTVADVFAFRMGNRGLAEHVTAGLDDLPAPWAEAITAVL</sequence>
<protein>
    <submittedName>
        <fullName evidence="2">MOSC domain-containing protein YiiM</fullName>
    </submittedName>
</protein>
<organism evidence="2 3">
    <name type="scientific">Halosaccharopolyspora lacisalsi</name>
    <dbReference type="NCBI Taxonomy" id="1000566"/>
    <lineage>
        <taxon>Bacteria</taxon>
        <taxon>Bacillati</taxon>
        <taxon>Actinomycetota</taxon>
        <taxon>Actinomycetes</taxon>
        <taxon>Pseudonocardiales</taxon>
        <taxon>Pseudonocardiaceae</taxon>
        <taxon>Halosaccharopolyspora</taxon>
    </lineage>
</organism>
<dbReference type="InterPro" id="IPR052353">
    <property type="entry name" value="Benzoxazolinone_Detox_Enz"/>
</dbReference>
<proteinExistence type="predicted"/>
<gene>
    <name evidence="2" type="ORF">FHX42_002774</name>
</gene>
<dbReference type="InterPro" id="IPR011037">
    <property type="entry name" value="Pyrv_Knase-like_insert_dom_sf"/>
</dbReference>
<accession>A0A839DWM0</accession>
<comment type="caution">
    <text evidence="2">The sequence shown here is derived from an EMBL/GenBank/DDBJ whole genome shotgun (WGS) entry which is preliminary data.</text>
</comment>
<dbReference type="Pfam" id="PF03473">
    <property type="entry name" value="MOSC"/>
    <property type="match status" value="1"/>
</dbReference>
<evidence type="ECO:0000313" key="2">
    <source>
        <dbReference type="EMBL" id="MBA8825423.1"/>
    </source>
</evidence>
<dbReference type="EMBL" id="JACGWZ010000003">
    <property type="protein sequence ID" value="MBA8825423.1"/>
    <property type="molecule type" value="Genomic_DNA"/>
</dbReference>
<reference evidence="2 3" key="1">
    <citation type="submission" date="2020-07" db="EMBL/GenBank/DDBJ databases">
        <title>Sequencing the genomes of 1000 actinobacteria strains.</title>
        <authorList>
            <person name="Klenk H.-P."/>
        </authorList>
    </citation>
    <scope>NUCLEOTIDE SEQUENCE [LARGE SCALE GENOMIC DNA]</scope>
    <source>
        <strain evidence="2 3">DSM 45975</strain>
    </source>
</reference>
<dbReference type="InterPro" id="IPR005302">
    <property type="entry name" value="MoCF_Sase_C"/>
</dbReference>
<dbReference type="RefSeq" id="WP_182544609.1">
    <property type="nucleotide sequence ID" value="NZ_JACGWZ010000003.1"/>
</dbReference>
<dbReference type="Gene3D" id="2.40.33.20">
    <property type="entry name" value="PK beta-barrel domain-like"/>
    <property type="match status" value="1"/>
</dbReference>
<dbReference type="GO" id="GO:0030170">
    <property type="term" value="F:pyridoxal phosphate binding"/>
    <property type="evidence" value="ECO:0007669"/>
    <property type="project" value="InterPro"/>
</dbReference>
<dbReference type="GO" id="GO:0003824">
    <property type="term" value="F:catalytic activity"/>
    <property type="evidence" value="ECO:0007669"/>
    <property type="project" value="InterPro"/>
</dbReference>
<name>A0A839DWM0_9PSEU</name>
<dbReference type="GO" id="GO:0030151">
    <property type="term" value="F:molybdenum ion binding"/>
    <property type="evidence" value="ECO:0007669"/>
    <property type="project" value="InterPro"/>
</dbReference>
<keyword evidence="3" id="KW-1185">Reference proteome</keyword>
<dbReference type="PANTHER" id="PTHR30212:SF2">
    <property type="entry name" value="PROTEIN YIIM"/>
    <property type="match status" value="1"/>
</dbReference>
<dbReference type="Proteomes" id="UP000569329">
    <property type="component" value="Unassembled WGS sequence"/>
</dbReference>
<dbReference type="SUPFAM" id="SSF50800">
    <property type="entry name" value="PK beta-barrel domain-like"/>
    <property type="match status" value="1"/>
</dbReference>
<dbReference type="AlphaFoldDB" id="A0A839DWM0"/>
<dbReference type="PANTHER" id="PTHR30212">
    <property type="entry name" value="PROTEIN YIIM"/>
    <property type="match status" value="1"/>
</dbReference>
<feature type="domain" description="MOSC" evidence="1">
    <location>
        <begin position="29"/>
        <end position="163"/>
    </location>
</feature>